<evidence type="ECO:0000313" key="1">
    <source>
        <dbReference type="EMBL" id="GGZ40666.1"/>
    </source>
</evidence>
<dbReference type="AlphaFoldDB" id="A0A918QB93"/>
<protein>
    <recommendedName>
        <fullName evidence="3">Schlafen AlbA-2 domain-containing protein</fullName>
    </recommendedName>
</protein>
<dbReference type="Gene3D" id="3.30.950.30">
    <property type="entry name" value="Schlafen, AAA domain"/>
    <property type="match status" value="1"/>
</dbReference>
<accession>A0A918QB93</accession>
<reference evidence="1" key="2">
    <citation type="submission" date="2020-09" db="EMBL/GenBank/DDBJ databases">
        <authorList>
            <person name="Sun Q."/>
            <person name="Ohkuma M."/>
        </authorList>
    </citation>
    <scope>NUCLEOTIDE SEQUENCE</scope>
    <source>
        <strain evidence="1">JCM 4815</strain>
    </source>
</reference>
<dbReference type="InterPro" id="IPR038461">
    <property type="entry name" value="Schlafen_AlbA_2_dom_sf"/>
</dbReference>
<evidence type="ECO:0008006" key="3">
    <source>
        <dbReference type="Google" id="ProtNLM"/>
    </source>
</evidence>
<proteinExistence type="predicted"/>
<dbReference type="RefSeq" id="WP_189866706.1">
    <property type="nucleotide sequence ID" value="NZ_BMVW01000024.1"/>
</dbReference>
<gene>
    <name evidence="1" type="ORF">GCM10010365_71780</name>
</gene>
<dbReference type="EMBL" id="BMVW01000024">
    <property type="protein sequence ID" value="GGZ40666.1"/>
    <property type="molecule type" value="Genomic_DNA"/>
</dbReference>
<name>A0A918QB93_9ACTN</name>
<reference evidence="1" key="1">
    <citation type="journal article" date="2014" name="Int. J. Syst. Evol. Microbiol.">
        <title>Complete genome sequence of Corynebacterium casei LMG S-19264T (=DSM 44701T), isolated from a smear-ripened cheese.</title>
        <authorList>
            <consortium name="US DOE Joint Genome Institute (JGI-PGF)"/>
            <person name="Walter F."/>
            <person name="Albersmeier A."/>
            <person name="Kalinowski J."/>
            <person name="Ruckert C."/>
        </authorList>
    </citation>
    <scope>NUCLEOTIDE SEQUENCE</scope>
    <source>
        <strain evidence="1">JCM 4815</strain>
    </source>
</reference>
<dbReference type="Proteomes" id="UP000622166">
    <property type="component" value="Unassembled WGS sequence"/>
</dbReference>
<comment type="caution">
    <text evidence="1">The sequence shown here is derived from an EMBL/GenBank/DDBJ whole genome shotgun (WGS) entry which is preliminary data.</text>
</comment>
<evidence type="ECO:0000313" key="2">
    <source>
        <dbReference type="Proteomes" id="UP000622166"/>
    </source>
</evidence>
<keyword evidence="2" id="KW-1185">Reference proteome</keyword>
<sequence length="458" mass="50951">MALDFDSRKAPRNHSDLLQLVRAVRHASKADEALWLEWKSELDLDPADKGDKSGRAHIARAIIGFANRHPDEARRFAEGHGYLLVGIDHEQMPGVKQHDVTELVRWITPYVGDKIGWMPTYVEAEGENGPVAILVITVDPPQWGDPIHCMRKEAPSPRKSISEAAVFVRAREGETRPAKARDIDALSERLVHRPPSMNLALEVLSGVIRPLSCTEEEIELWLQGEEREALASLESHLAREAQPPTLQSVLSRSISHPLIETPEERTPEHYRLQVQRYLKKCRQKLPEALEEAAAARLTPITLRLINHESANLEGVQVELYIPGAVQALEVESDWIADNERFPRALPPRPYYGPRSRLPFGAGFSLNSGDLIPRAGDTSINIDNSGSARLQLPPVHLRPNRHADLEPFVVVSSPAETGPVIAEWSVTCTNRDGVESGTVTLPRAKALAFYELFSEADNA</sequence>
<organism evidence="1 2">
    <name type="scientific">Streptomyces poonensis</name>
    <dbReference type="NCBI Taxonomy" id="68255"/>
    <lineage>
        <taxon>Bacteria</taxon>
        <taxon>Bacillati</taxon>
        <taxon>Actinomycetota</taxon>
        <taxon>Actinomycetes</taxon>
        <taxon>Kitasatosporales</taxon>
        <taxon>Streptomycetaceae</taxon>
        <taxon>Streptomyces</taxon>
    </lineage>
</organism>